<protein>
    <submittedName>
        <fullName evidence="2">Light-harvesting complex-like protein OHP2, chloroplastic</fullName>
    </submittedName>
</protein>
<name>A0AAV6MBK6_9ROSI</name>
<organism evidence="2 3">
    <name type="scientific">Cucurbita argyrosperma subsp. sororia</name>
    <dbReference type="NCBI Taxonomy" id="37648"/>
    <lineage>
        <taxon>Eukaryota</taxon>
        <taxon>Viridiplantae</taxon>
        <taxon>Streptophyta</taxon>
        <taxon>Embryophyta</taxon>
        <taxon>Tracheophyta</taxon>
        <taxon>Spermatophyta</taxon>
        <taxon>Magnoliopsida</taxon>
        <taxon>eudicotyledons</taxon>
        <taxon>Gunneridae</taxon>
        <taxon>Pentapetalae</taxon>
        <taxon>rosids</taxon>
        <taxon>fabids</taxon>
        <taxon>Cucurbitales</taxon>
        <taxon>Cucurbitaceae</taxon>
        <taxon>Cucurbiteae</taxon>
        <taxon>Cucurbita</taxon>
    </lineage>
</organism>
<feature type="non-terminal residue" evidence="2">
    <location>
        <position position="1"/>
    </location>
</feature>
<reference evidence="2 3" key="1">
    <citation type="journal article" date="2021" name="Hortic Res">
        <title>The domestication of Cucurbita argyrosperma as revealed by the genome of its wild relative.</title>
        <authorList>
            <person name="Barrera-Redondo J."/>
            <person name="Sanchez-de la Vega G."/>
            <person name="Aguirre-Liguori J.A."/>
            <person name="Castellanos-Morales G."/>
            <person name="Gutierrez-Guerrero Y.T."/>
            <person name="Aguirre-Dugua X."/>
            <person name="Aguirre-Planter E."/>
            <person name="Tenaillon M.I."/>
            <person name="Lira-Saade R."/>
            <person name="Eguiarte L.E."/>
        </authorList>
    </citation>
    <scope>NUCLEOTIDE SEQUENCE [LARGE SCALE GENOMIC DNA]</scope>
    <source>
        <strain evidence="2">JBR-2021</strain>
    </source>
</reference>
<feature type="compositionally biased region" description="Basic and acidic residues" evidence="1">
    <location>
        <begin position="112"/>
        <end position="125"/>
    </location>
</feature>
<feature type="region of interest" description="Disordered" evidence="1">
    <location>
        <begin position="47"/>
        <end position="125"/>
    </location>
</feature>
<feature type="compositionally biased region" description="Polar residues" evidence="1">
    <location>
        <begin position="53"/>
        <end position="67"/>
    </location>
</feature>
<proteinExistence type="predicted"/>
<dbReference type="PANTHER" id="PTHR33401:SF3">
    <property type="entry name" value="LOW AFFINITY POTASSIUM TRANSPORT SYSTEM PROTEIN"/>
    <property type="match status" value="1"/>
</dbReference>
<accession>A0AAV6MBK6</accession>
<dbReference type="Proteomes" id="UP000685013">
    <property type="component" value="Chromosome 15"/>
</dbReference>
<feature type="compositionally biased region" description="Pro residues" evidence="1">
    <location>
        <begin position="269"/>
        <end position="294"/>
    </location>
</feature>
<gene>
    <name evidence="2" type="primary">OHP2</name>
    <name evidence="2" type="ORF">SDJN03_23322</name>
</gene>
<dbReference type="EMBL" id="JAGKQH010000015">
    <property type="protein sequence ID" value="KAG6578874.1"/>
    <property type="molecule type" value="Genomic_DNA"/>
</dbReference>
<feature type="region of interest" description="Disordered" evidence="1">
    <location>
        <begin position="252"/>
        <end position="294"/>
    </location>
</feature>
<feature type="compositionally biased region" description="Low complexity" evidence="1">
    <location>
        <begin position="259"/>
        <end position="268"/>
    </location>
</feature>
<evidence type="ECO:0000313" key="3">
    <source>
        <dbReference type="Proteomes" id="UP000685013"/>
    </source>
</evidence>
<comment type="caution">
    <text evidence="2">The sequence shown here is derived from an EMBL/GenBank/DDBJ whole genome shotgun (WGS) entry which is preliminary data.</text>
</comment>
<evidence type="ECO:0000256" key="1">
    <source>
        <dbReference type="SAM" id="MobiDB-lite"/>
    </source>
</evidence>
<keyword evidence="3" id="KW-1185">Reference proteome</keyword>
<evidence type="ECO:0000313" key="2">
    <source>
        <dbReference type="EMBL" id="KAG6578874.1"/>
    </source>
</evidence>
<feature type="region of interest" description="Disordered" evidence="1">
    <location>
        <begin position="211"/>
        <end position="235"/>
    </location>
</feature>
<dbReference type="PANTHER" id="PTHR33401">
    <property type="entry name" value="LIGHT-HARVESTING COMPLEX-LIKE PROTEIN OHP2, CHLOROPLASTIC"/>
    <property type="match status" value="1"/>
</dbReference>
<dbReference type="AlphaFoldDB" id="A0AAV6MBK6"/>
<feature type="region of interest" description="Disordered" evidence="1">
    <location>
        <begin position="139"/>
        <end position="160"/>
    </location>
</feature>
<sequence length="383" mass="41623">MRVLPFLVDREPDLNNQLASRKTWISWRCASPSLRCFRWNPAGPIPSPLKKAASTQRQDSSRTSPLSDNGKDHVPSSDDDNLARKMVLKSSLKKASDAPAVSVQNAGGNEALGEKGSYDSSHVERRKVQWTDTCGSELAEVKEFEPSEINASDDENDIGKARNPQAINLWLQFPNSDSISVPQQSETEISERTEMSGACSIPFAKIKIPATSSSPATASPSASANSSASSSSAHSSIRFSSSKPFVFTIRSSQTEGPLRRPAAPSLREPSPPSPPLPTPPLKPNPPPSQTPPSPAYAAKLDNVITSEFQRQKAKELQEYFKQKKLDEADQGPFFGFIGKNEISNGRWAMFGFAVGLLTEYATGSNFVDQVKILLSNFGIVDLE</sequence>